<sequence length="103" mass="11037">MTGAIPEVSQVPGVQKDEAKLNTYHFNVKMTCGGCSGAVTKALSKYKDGLIKDIEATPVKNTVVVRSSLPREEVLAVIRQTRKEVIGEPDVKAQAGEAIAKNL</sequence>
<protein>
    <submittedName>
        <fullName evidence="1">Cytosolic copper metallochaperone</fullName>
    </submittedName>
</protein>
<comment type="caution">
    <text evidence="1">The sequence shown here is derived from an EMBL/GenBank/DDBJ whole genome shotgun (WGS) entry which is preliminary data.</text>
</comment>
<reference evidence="1" key="1">
    <citation type="submission" date="2022-07" db="EMBL/GenBank/DDBJ databases">
        <title>Phylogenomic reconstructions and comparative analyses of Kickxellomycotina fungi.</title>
        <authorList>
            <person name="Reynolds N.K."/>
            <person name="Stajich J.E."/>
            <person name="Barry K."/>
            <person name="Grigoriev I.V."/>
            <person name="Crous P."/>
            <person name="Smith M.E."/>
        </authorList>
    </citation>
    <scope>NUCLEOTIDE SEQUENCE</scope>
    <source>
        <strain evidence="1">CBS 102833</strain>
    </source>
</reference>
<dbReference type="EMBL" id="JANBUP010001984">
    <property type="protein sequence ID" value="KAJ2802479.1"/>
    <property type="molecule type" value="Genomic_DNA"/>
</dbReference>
<feature type="non-terminal residue" evidence="1">
    <location>
        <position position="103"/>
    </location>
</feature>
<evidence type="ECO:0000313" key="1">
    <source>
        <dbReference type="EMBL" id="KAJ2802479.1"/>
    </source>
</evidence>
<proteinExistence type="predicted"/>
<keyword evidence="2" id="KW-1185">Reference proteome</keyword>
<name>A0ACC1L6X0_9FUNG</name>
<dbReference type="Proteomes" id="UP001140096">
    <property type="component" value="Unassembled WGS sequence"/>
</dbReference>
<evidence type="ECO:0000313" key="2">
    <source>
        <dbReference type="Proteomes" id="UP001140096"/>
    </source>
</evidence>
<accession>A0ACC1L6X0</accession>
<organism evidence="1 2">
    <name type="scientific">Coemansia furcata</name>
    <dbReference type="NCBI Taxonomy" id="417177"/>
    <lineage>
        <taxon>Eukaryota</taxon>
        <taxon>Fungi</taxon>
        <taxon>Fungi incertae sedis</taxon>
        <taxon>Zoopagomycota</taxon>
        <taxon>Kickxellomycotina</taxon>
        <taxon>Kickxellomycetes</taxon>
        <taxon>Kickxellales</taxon>
        <taxon>Kickxellaceae</taxon>
        <taxon>Coemansia</taxon>
    </lineage>
</organism>
<gene>
    <name evidence="1" type="primary">ATX1</name>
    <name evidence="1" type="ORF">H4S07_004684</name>
</gene>